<dbReference type="RefSeq" id="WP_378057322.1">
    <property type="nucleotide sequence ID" value="NZ_JBHSIS010000007.1"/>
</dbReference>
<keyword evidence="2 4" id="KW-0378">Hydrolase</keyword>
<dbReference type="SUPFAM" id="SSF51126">
    <property type="entry name" value="Pectin lyase-like"/>
    <property type="match status" value="1"/>
</dbReference>
<sequence>MTRFGAKGDGVTDCTVAFARAVRACAHAGGGHVVVPGGRYLTGSIHLISNVDLHVTAGATIAFSQDPNAYLPAVFTRWEGTELYNYSPLIYAFEQHDIAVSGTGTLDGQADNAHWWPWKGNTEDGWEPGDPHQAAARARLFAMAEQGVPVAQRVFGDGDYLRPSFVQPYRCRNVLVAGVTIVNSPMWEIHPVLSRNVLVRDVTVATHGPNNDGCNPESSKDVVIRGCTFDTGDDCIAVKSGRNADGRRVNVPSERILVENCDFAAGHGGVTVGSEMSGGVREVYARDLRLSSPDLDTALRFKTNSVRGGFIHDVHARDITVGTVAQAVITIDFYYEEGPGHGFDPDVTGITAENLTVTDAGRALNLRGYPDNPVGAIHLTNVDFHHTAQPSIVENVSGLVLTDVYENGAPMEV</sequence>
<protein>
    <submittedName>
        <fullName evidence="6">Glycoside hydrolase family 28 protein</fullName>
        <ecNumber evidence="6">3.2.1.-</ecNumber>
    </submittedName>
</protein>
<comment type="caution">
    <text evidence="6">The sequence shown here is derived from an EMBL/GenBank/DDBJ whole genome shotgun (WGS) entry which is preliminary data.</text>
</comment>
<dbReference type="Pfam" id="PF12708">
    <property type="entry name" value="Pect-lyase_RHGA_epim"/>
    <property type="match status" value="1"/>
</dbReference>
<dbReference type="InterPro" id="IPR011050">
    <property type="entry name" value="Pectin_lyase_fold/virulence"/>
</dbReference>
<dbReference type="Proteomes" id="UP001595859">
    <property type="component" value="Unassembled WGS sequence"/>
</dbReference>
<dbReference type="InterPro" id="IPR000743">
    <property type="entry name" value="Glyco_hydro_28"/>
</dbReference>
<name>A0ABV9S729_9PSEU</name>
<organism evidence="6 7">
    <name type="scientific">Actinophytocola glycyrrhizae</name>
    <dbReference type="NCBI Taxonomy" id="2044873"/>
    <lineage>
        <taxon>Bacteria</taxon>
        <taxon>Bacillati</taxon>
        <taxon>Actinomycetota</taxon>
        <taxon>Actinomycetes</taxon>
        <taxon>Pseudonocardiales</taxon>
        <taxon>Pseudonocardiaceae</taxon>
    </lineage>
</organism>
<evidence type="ECO:0000313" key="6">
    <source>
        <dbReference type="EMBL" id="MFC4855376.1"/>
    </source>
</evidence>
<proteinExistence type="inferred from homology"/>
<dbReference type="InterPro" id="IPR051801">
    <property type="entry name" value="GH28_Enzymes"/>
</dbReference>
<dbReference type="Gene3D" id="2.160.20.10">
    <property type="entry name" value="Single-stranded right-handed beta-helix, Pectin lyase-like"/>
    <property type="match status" value="1"/>
</dbReference>
<dbReference type="InterPro" id="IPR012334">
    <property type="entry name" value="Pectin_lyas_fold"/>
</dbReference>
<evidence type="ECO:0000256" key="1">
    <source>
        <dbReference type="ARBA" id="ARBA00008834"/>
    </source>
</evidence>
<evidence type="ECO:0000256" key="4">
    <source>
        <dbReference type="RuleBase" id="RU361169"/>
    </source>
</evidence>
<keyword evidence="7" id="KW-1185">Reference proteome</keyword>
<dbReference type="EMBL" id="JBHSIS010000007">
    <property type="protein sequence ID" value="MFC4855376.1"/>
    <property type="molecule type" value="Genomic_DNA"/>
</dbReference>
<evidence type="ECO:0000313" key="7">
    <source>
        <dbReference type="Proteomes" id="UP001595859"/>
    </source>
</evidence>
<dbReference type="Pfam" id="PF00295">
    <property type="entry name" value="Glyco_hydro_28"/>
    <property type="match status" value="1"/>
</dbReference>
<dbReference type="InterPro" id="IPR024535">
    <property type="entry name" value="RHGA/B-epi-like_pectate_lyase"/>
</dbReference>
<gene>
    <name evidence="6" type="ORF">ACFPCV_17845</name>
</gene>
<reference evidence="7" key="1">
    <citation type="journal article" date="2019" name="Int. J. Syst. Evol. Microbiol.">
        <title>The Global Catalogue of Microorganisms (GCM) 10K type strain sequencing project: providing services to taxonomists for standard genome sequencing and annotation.</title>
        <authorList>
            <consortium name="The Broad Institute Genomics Platform"/>
            <consortium name="The Broad Institute Genome Sequencing Center for Infectious Disease"/>
            <person name="Wu L."/>
            <person name="Ma J."/>
        </authorList>
    </citation>
    <scope>NUCLEOTIDE SEQUENCE [LARGE SCALE GENOMIC DNA]</scope>
    <source>
        <strain evidence="7">ZS-22-S1</strain>
    </source>
</reference>
<accession>A0ABV9S729</accession>
<dbReference type="PANTHER" id="PTHR31339:SF9">
    <property type="entry name" value="PLASMIN AND FIBRONECTIN-BINDING PROTEIN A"/>
    <property type="match status" value="1"/>
</dbReference>
<keyword evidence="3 4" id="KW-0326">Glycosidase</keyword>
<dbReference type="GO" id="GO:0016798">
    <property type="term" value="F:hydrolase activity, acting on glycosyl bonds"/>
    <property type="evidence" value="ECO:0007669"/>
    <property type="project" value="UniProtKB-KW"/>
</dbReference>
<dbReference type="PROSITE" id="PS00502">
    <property type="entry name" value="POLYGALACTURONASE"/>
    <property type="match status" value="1"/>
</dbReference>
<dbReference type="InterPro" id="IPR006626">
    <property type="entry name" value="PbH1"/>
</dbReference>
<feature type="domain" description="Rhamnogalacturonase A/B/Epimerase-like pectate lyase" evidence="5">
    <location>
        <begin position="3"/>
        <end position="53"/>
    </location>
</feature>
<evidence type="ECO:0000259" key="5">
    <source>
        <dbReference type="Pfam" id="PF12708"/>
    </source>
</evidence>
<dbReference type="EC" id="3.2.1.-" evidence="6"/>
<dbReference type="PANTHER" id="PTHR31339">
    <property type="entry name" value="PECTIN LYASE-RELATED"/>
    <property type="match status" value="1"/>
</dbReference>
<comment type="similarity">
    <text evidence="1 4">Belongs to the glycosyl hydrolase 28 family.</text>
</comment>
<evidence type="ECO:0000256" key="3">
    <source>
        <dbReference type="ARBA" id="ARBA00023295"/>
    </source>
</evidence>
<dbReference type="SMART" id="SM00710">
    <property type="entry name" value="PbH1"/>
    <property type="match status" value="4"/>
</dbReference>
<evidence type="ECO:0000256" key="2">
    <source>
        <dbReference type="ARBA" id="ARBA00022801"/>
    </source>
</evidence>